<dbReference type="FunFam" id="1.10.510.10:FF:000021">
    <property type="entry name" value="Serine/threonine protein kinase"/>
    <property type="match status" value="1"/>
</dbReference>
<feature type="region of interest" description="Disordered" evidence="8">
    <location>
        <begin position="458"/>
        <end position="484"/>
    </location>
</feature>
<dbReference type="PROSITE" id="PS00108">
    <property type="entry name" value="PROTEIN_KINASE_ST"/>
    <property type="match status" value="1"/>
</dbReference>
<feature type="region of interest" description="Disordered" evidence="8">
    <location>
        <begin position="78"/>
        <end position="99"/>
    </location>
</feature>
<dbReference type="InterPro" id="IPR032675">
    <property type="entry name" value="LRR_dom_sf"/>
</dbReference>
<dbReference type="Gene3D" id="3.30.200.20">
    <property type="entry name" value="Phosphorylase Kinase, domain 1"/>
    <property type="match status" value="1"/>
</dbReference>
<evidence type="ECO:0000256" key="5">
    <source>
        <dbReference type="ARBA" id="ARBA00022777"/>
    </source>
</evidence>
<dbReference type="InterPro" id="IPR011009">
    <property type="entry name" value="Kinase-like_dom_sf"/>
</dbReference>
<sequence>MAADPKRVKEIFLAAVEHPDTTSRAAFVGHSCAGDAELRDRVERLLRTHDTGGSFLGTPAAVIPDPDHVEMGSFAARAEPESVGGARGPASPDDGDDHSLFLAPSSRPDSLGRIGHYEVLQVLGRGGFGIVFRAFDDVLHRVVAVKVLAPHVAATSPARKRFLREARWSAAVRHENVVQVYEVGEQPLPYLVMEFIPGESLQALLDRTGPLEVSEVVQIGRQVAAGLAAAHAQGIVHRDIKPANILIESGPNRHVKITDFGLARSADDASLTQSGIIAGTPMFMSPEQAHGSPIDHRADLFSLGSVLYAMCTGRPPFRAAGTLAILKRVTEDAPRPIRDVIPEVPSWLCDIVARLHAKNPADRLATAREVVDLLARGADGAPSSDRVTPPQPAAKEAARSGFPIRRRGVVTVTLAVALILAAGLGLAKMAGVGISREPTAGDLPIPTPVADSLPVATPAAETAQPRKPVVAPQPAAAAAQTPKPALDPAAADAAVWEKSVAALPRAERARAVVARLQKLNPDFNREVNWPVVPGIDLALRGDAVRDLSPVRAMTDTHILIINAKNVTDLTPLRGMELARLDMWRTGVTDLSPLKEMATLRSLNMTGSLNVTDLAPLTGMELVDICIASTGVRDLTPLVGMPLKILNCHGAPVTDLKPIKDLPLRDLMIQVTQVSDLTPVKNMPLKKLIFYDSSVTDLTPLKNLQLEYVGLTPRNITLGLEILRGMTSIQVISVGFGKEWPAAEFWARYDKGEFKK</sequence>
<dbReference type="InterPro" id="IPR000719">
    <property type="entry name" value="Prot_kinase_dom"/>
</dbReference>
<dbReference type="PROSITE" id="PS50011">
    <property type="entry name" value="PROTEIN_KINASE_DOM"/>
    <property type="match status" value="1"/>
</dbReference>
<dbReference type="InterPro" id="IPR017441">
    <property type="entry name" value="Protein_kinase_ATP_BS"/>
</dbReference>
<evidence type="ECO:0000256" key="6">
    <source>
        <dbReference type="ARBA" id="ARBA00022840"/>
    </source>
</evidence>
<feature type="region of interest" description="Disordered" evidence="8">
    <location>
        <begin position="378"/>
        <end position="399"/>
    </location>
</feature>
<evidence type="ECO:0000313" key="10">
    <source>
        <dbReference type="EMBL" id="OWK45593.1"/>
    </source>
</evidence>
<protein>
    <recommendedName>
        <fullName evidence="1">non-specific serine/threonine protein kinase</fullName>
        <ecNumber evidence="1">2.7.11.1</ecNumber>
    </recommendedName>
</protein>
<dbReference type="PROSITE" id="PS00107">
    <property type="entry name" value="PROTEIN_KINASE_ATP"/>
    <property type="match status" value="1"/>
</dbReference>
<accession>A0A225DX71</accession>
<dbReference type="GO" id="GO:0004674">
    <property type="term" value="F:protein serine/threonine kinase activity"/>
    <property type="evidence" value="ECO:0007669"/>
    <property type="project" value="UniProtKB-KW"/>
</dbReference>
<evidence type="ECO:0000256" key="8">
    <source>
        <dbReference type="SAM" id="MobiDB-lite"/>
    </source>
</evidence>
<dbReference type="Pfam" id="PF00069">
    <property type="entry name" value="Pkinase"/>
    <property type="match status" value="1"/>
</dbReference>
<name>A0A225DX71_9BACT</name>
<dbReference type="AlphaFoldDB" id="A0A225DX71"/>
<dbReference type="SMART" id="SM00220">
    <property type="entry name" value="S_TKc"/>
    <property type="match status" value="1"/>
</dbReference>
<gene>
    <name evidence="10" type="ORF">FRUB_01924</name>
</gene>
<evidence type="ECO:0000256" key="3">
    <source>
        <dbReference type="ARBA" id="ARBA00022679"/>
    </source>
</evidence>
<feature type="compositionally biased region" description="Low complexity" evidence="8">
    <location>
        <begin position="463"/>
        <end position="484"/>
    </location>
</feature>
<dbReference type="GO" id="GO:0005524">
    <property type="term" value="F:ATP binding"/>
    <property type="evidence" value="ECO:0007669"/>
    <property type="project" value="UniProtKB-UniRule"/>
</dbReference>
<dbReference type="EC" id="2.7.11.1" evidence="1"/>
<evidence type="ECO:0000259" key="9">
    <source>
        <dbReference type="PROSITE" id="PS50011"/>
    </source>
</evidence>
<dbReference type="Gene3D" id="3.80.10.10">
    <property type="entry name" value="Ribonuclease Inhibitor"/>
    <property type="match status" value="1"/>
</dbReference>
<evidence type="ECO:0000256" key="4">
    <source>
        <dbReference type="ARBA" id="ARBA00022741"/>
    </source>
</evidence>
<dbReference type="InterPro" id="IPR008271">
    <property type="entry name" value="Ser/Thr_kinase_AS"/>
</dbReference>
<dbReference type="EMBL" id="NIDE01000002">
    <property type="protein sequence ID" value="OWK45593.1"/>
    <property type="molecule type" value="Genomic_DNA"/>
</dbReference>
<comment type="caution">
    <text evidence="10">The sequence shown here is derived from an EMBL/GenBank/DDBJ whole genome shotgun (WGS) entry which is preliminary data.</text>
</comment>
<organism evidence="10 11">
    <name type="scientific">Fimbriiglobus ruber</name>
    <dbReference type="NCBI Taxonomy" id="1908690"/>
    <lineage>
        <taxon>Bacteria</taxon>
        <taxon>Pseudomonadati</taxon>
        <taxon>Planctomycetota</taxon>
        <taxon>Planctomycetia</taxon>
        <taxon>Gemmatales</taxon>
        <taxon>Gemmataceae</taxon>
        <taxon>Fimbriiglobus</taxon>
    </lineage>
</organism>
<dbReference type="PANTHER" id="PTHR43289:SF6">
    <property type="entry name" value="SERINE_THREONINE-PROTEIN KINASE NEKL-3"/>
    <property type="match status" value="1"/>
</dbReference>
<dbReference type="RefSeq" id="WP_202973907.1">
    <property type="nucleotide sequence ID" value="NZ_NIDE01000002.1"/>
</dbReference>
<dbReference type="Gene3D" id="1.10.510.10">
    <property type="entry name" value="Transferase(Phosphotransferase) domain 1"/>
    <property type="match status" value="1"/>
</dbReference>
<reference evidence="11" key="1">
    <citation type="submission" date="2017-06" db="EMBL/GenBank/DDBJ databases">
        <title>Genome analysis of Fimbriiglobus ruber SP5, the first member of the order Planctomycetales with confirmed chitinolytic capability.</title>
        <authorList>
            <person name="Ravin N.V."/>
            <person name="Rakitin A.L."/>
            <person name="Ivanova A.A."/>
            <person name="Beletsky A.V."/>
            <person name="Kulichevskaya I.S."/>
            <person name="Mardanov A.V."/>
            <person name="Dedysh S.N."/>
        </authorList>
    </citation>
    <scope>NUCLEOTIDE SEQUENCE [LARGE SCALE GENOMIC DNA]</scope>
    <source>
        <strain evidence="11">SP5</strain>
    </source>
</reference>
<evidence type="ECO:0000256" key="2">
    <source>
        <dbReference type="ARBA" id="ARBA00022527"/>
    </source>
</evidence>
<proteinExistence type="predicted"/>
<dbReference type="Proteomes" id="UP000214646">
    <property type="component" value="Unassembled WGS sequence"/>
</dbReference>
<evidence type="ECO:0000313" key="11">
    <source>
        <dbReference type="Proteomes" id="UP000214646"/>
    </source>
</evidence>
<feature type="binding site" evidence="7">
    <location>
        <position position="146"/>
    </location>
    <ligand>
        <name>ATP</name>
        <dbReference type="ChEBI" id="CHEBI:30616"/>
    </ligand>
</feature>
<keyword evidence="5 10" id="KW-0418">Kinase</keyword>
<keyword evidence="4 7" id="KW-0547">Nucleotide-binding</keyword>
<keyword evidence="11" id="KW-1185">Reference proteome</keyword>
<dbReference type="PANTHER" id="PTHR43289">
    <property type="entry name" value="MITOGEN-ACTIVATED PROTEIN KINASE KINASE KINASE 20-RELATED"/>
    <property type="match status" value="1"/>
</dbReference>
<evidence type="ECO:0000256" key="7">
    <source>
        <dbReference type="PROSITE-ProRule" id="PRU10141"/>
    </source>
</evidence>
<evidence type="ECO:0000256" key="1">
    <source>
        <dbReference type="ARBA" id="ARBA00012513"/>
    </source>
</evidence>
<feature type="domain" description="Protein kinase" evidence="9">
    <location>
        <begin position="117"/>
        <end position="375"/>
    </location>
</feature>
<keyword evidence="3" id="KW-0808">Transferase</keyword>
<keyword evidence="2 10" id="KW-0723">Serine/threonine-protein kinase</keyword>
<keyword evidence="6 7" id="KW-0067">ATP-binding</keyword>
<dbReference type="CDD" id="cd14014">
    <property type="entry name" value="STKc_PknB_like"/>
    <property type="match status" value="1"/>
</dbReference>
<dbReference type="SUPFAM" id="SSF52058">
    <property type="entry name" value="L domain-like"/>
    <property type="match status" value="1"/>
</dbReference>
<dbReference type="SUPFAM" id="SSF56112">
    <property type="entry name" value="Protein kinase-like (PK-like)"/>
    <property type="match status" value="1"/>
</dbReference>